<dbReference type="Pfam" id="PF13396">
    <property type="entry name" value="PLDc_N"/>
    <property type="match status" value="1"/>
</dbReference>
<feature type="transmembrane region" description="Helical" evidence="7">
    <location>
        <begin position="5"/>
        <end position="25"/>
    </location>
</feature>
<sequence>MARVIVVLIVIAVAFTIYTLVDVLMTDRSRVRGLQKPLWAVVVLLLPVIGGLLWLVIGKARRASGNRSRVIAPDDDPDFLGTLRKEDVAQRADQEERLRRLEQELSDLDDDTRDDNAQR</sequence>
<keyword evidence="6" id="KW-0175">Coiled coil</keyword>
<accession>A0A9E8MLX8</accession>
<keyword evidence="10" id="KW-1185">Reference proteome</keyword>
<keyword evidence="2" id="KW-1003">Cell membrane</keyword>
<feature type="domain" description="Cardiolipin synthase N-terminal" evidence="8">
    <location>
        <begin position="14"/>
        <end position="58"/>
    </location>
</feature>
<keyword evidence="3 7" id="KW-0812">Transmembrane</keyword>
<dbReference type="GO" id="GO:0005886">
    <property type="term" value="C:plasma membrane"/>
    <property type="evidence" value="ECO:0007669"/>
    <property type="project" value="UniProtKB-SubCell"/>
</dbReference>
<evidence type="ECO:0000313" key="9">
    <source>
        <dbReference type="EMBL" id="WAB82063.1"/>
    </source>
</evidence>
<dbReference type="RefSeq" id="WP_267738164.1">
    <property type="nucleotide sequence ID" value="NZ_CP113089.1"/>
</dbReference>
<evidence type="ECO:0000313" key="10">
    <source>
        <dbReference type="Proteomes" id="UP001164706"/>
    </source>
</evidence>
<dbReference type="Proteomes" id="UP001164706">
    <property type="component" value="Chromosome"/>
</dbReference>
<protein>
    <submittedName>
        <fullName evidence="9">PLD nuclease N-terminal domain-containing protein</fullName>
    </submittedName>
</protein>
<dbReference type="AlphaFoldDB" id="A0A9E8MLX8"/>
<comment type="subcellular location">
    <subcellularLocation>
        <location evidence="1">Cell membrane</location>
        <topology evidence="1">Multi-pass membrane protein</topology>
    </subcellularLocation>
</comment>
<proteinExistence type="predicted"/>
<gene>
    <name evidence="9" type="ORF">OVN18_03380</name>
</gene>
<dbReference type="EMBL" id="CP113089">
    <property type="protein sequence ID" value="WAB82063.1"/>
    <property type="molecule type" value="Genomic_DNA"/>
</dbReference>
<evidence type="ECO:0000256" key="4">
    <source>
        <dbReference type="ARBA" id="ARBA00022989"/>
    </source>
</evidence>
<evidence type="ECO:0000256" key="7">
    <source>
        <dbReference type="SAM" id="Phobius"/>
    </source>
</evidence>
<feature type="transmembrane region" description="Helical" evidence="7">
    <location>
        <begin position="37"/>
        <end position="57"/>
    </location>
</feature>
<evidence type="ECO:0000256" key="6">
    <source>
        <dbReference type="SAM" id="Coils"/>
    </source>
</evidence>
<dbReference type="InterPro" id="IPR027379">
    <property type="entry name" value="CLS_N"/>
</dbReference>
<keyword evidence="4 7" id="KW-1133">Transmembrane helix</keyword>
<keyword evidence="5 7" id="KW-0472">Membrane</keyword>
<evidence type="ECO:0000259" key="8">
    <source>
        <dbReference type="Pfam" id="PF13396"/>
    </source>
</evidence>
<evidence type="ECO:0000256" key="1">
    <source>
        <dbReference type="ARBA" id="ARBA00004651"/>
    </source>
</evidence>
<reference evidence="9" key="1">
    <citation type="submission" date="2022-11" db="EMBL/GenBank/DDBJ databases">
        <title>Description of Microcella daejonensis nov. sp, isolated from riverside soil.</title>
        <authorList>
            <person name="Molina K.M."/>
            <person name="Kim S.B."/>
        </authorList>
    </citation>
    <scope>NUCLEOTIDE SEQUENCE</scope>
    <source>
        <strain evidence="9">MMS21-STM12</strain>
    </source>
</reference>
<feature type="coiled-coil region" evidence="6">
    <location>
        <begin position="84"/>
        <end position="118"/>
    </location>
</feature>
<organism evidence="9 10">
    <name type="scientific">Microcella daejeonensis</name>
    <dbReference type="NCBI Taxonomy" id="2994971"/>
    <lineage>
        <taxon>Bacteria</taxon>
        <taxon>Bacillati</taxon>
        <taxon>Actinomycetota</taxon>
        <taxon>Actinomycetes</taxon>
        <taxon>Micrococcales</taxon>
        <taxon>Microbacteriaceae</taxon>
        <taxon>Microcella</taxon>
    </lineage>
</organism>
<dbReference type="KEGG" id="mdb:OVN18_03380"/>
<evidence type="ECO:0000256" key="2">
    <source>
        <dbReference type="ARBA" id="ARBA00022475"/>
    </source>
</evidence>
<name>A0A9E8MLX8_9MICO</name>
<evidence type="ECO:0000256" key="5">
    <source>
        <dbReference type="ARBA" id="ARBA00023136"/>
    </source>
</evidence>
<evidence type="ECO:0000256" key="3">
    <source>
        <dbReference type="ARBA" id="ARBA00022692"/>
    </source>
</evidence>